<sequence length="81" mass="8707">MTAATTTCPRCRCDQARTVAASPVPGCWTVHSCPACSYTWRSTEPPEATDPERFPSAFTIDTDTISTLAEFPAIPARRGDG</sequence>
<accession>A0ABP8Q5T9</accession>
<evidence type="ECO:0000313" key="2">
    <source>
        <dbReference type="Proteomes" id="UP001500503"/>
    </source>
</evidence>
<dbReference type="EMBL" id="BAABHF010000023">
    <property type="protein sequence ID" value="GAA4498068.1"/>
    <property type="molecule type" value="Genomic_DNA"/>
</dbReference>
<name>A0ABP8Q5T9_9ACTN</name>
<dbReference type="Proteomes" id="UP001500503">
    <property type="component" value="Unassembled WGS sequence"/>
</dbReference>
<dbReference type="InterPro" id="IPR047707">
    <property type="entry name" value="VdcD-like"/>
</dbReference>
<keyword evidence="2" id="KW-1185">Reference proteome</keyword>
<evidence type="ECO:0000313" key="1">
    <source>
        <dbReference type="EMBL" id="GAA4498068.1"/>
    </source>
</evidence>
<protein>
    <submittedName>
        <fullName evidence="1">Phenolic acid decarboxylase subunit BsdD</fullName>
    </submittedName>
</protein>
<dbReference type="Pfam" id="PF26358">
    <property type="entry name" value="EcdD_BsdD_detox"/>
    <property type="match status" value="1"/>
</dbReference>
<dbReference type="RefSeq" id="WP_345466343.1">
    <property type="nucleotide sequence ID" value="NZ_BAABHF010000023.1"/>
</dbReference>
<dbReference type="NCBIfam" id="NF041205">
    <property type="entry name" value="VdcD"/>
    <property type="match status" value="1"/>
</dbReference>
<gene>
    <name evidence="1" type="primary">bsdD</name>
    <name evidence="1" type="ORF">GCM10023191_042660</name>
</gene>
<organism evidence="1 2">
    <name type="scientific">Actinoallomurus oryzae</name>
    <dbReference type="NCBI Taxonomy" id="502180"/>
    <lineage>
        <taxon>Bacteria</taxon>
        <taxon>Bacillati</taxon>
        <taxon>Actinomycetota</taxon>
        <taxon>Actinomycetes</taxon>
        <taxon>Streptosporangiales</taxon>
        <taxon>Thermomonosporaceae</taxon>
        <taxon>Actinoallomurus</taxon>
    </lineage>
</organism>
<proteinExistence type="predicted"/>
<comment type="caution">
    <text evidence="1">The sequence shown here is derived from an EMBL/GenBank/DDBJ whole genome shotgun (WGS) entry which is preliminary data.</text>
</comment>
<reference evidence="2" key="1">
    <citation type="journal article" date="2019" name="Int. J. Syst. Evol. Microbiol.">
        <title>The Global Catalogue of Microorganisms (GCM) 10K type strain sequencing project: providing services to taxonomists for standard genome sequencing and annotation.</title>
        <authorList>
            <consortium name="The Broad Institute Genomics Platform"/>
            <consortium name="The Broad Institute Genome Sequencing Center for Infectious Disease"/>
            <person name="Wu L."/>
            <person name="Ma J."/>
        </authorList>
    </citation>
    <scope>NUCLEOTIDE SEQUENCE [LARGE SCALE GENOMIC DNA]</scope>
    <source>
        <strain evidence="2">JCM 17933</strain>
    </source>
</reference>